<sequence length="446" mass="49948">MAQLSPVPSSFKAAHTDSNWLPSCGTPLGTLCRDLLALTGSSTKTSRPKVLWSATKLAGSYRRPGIDYTDTFSPVVKPATTHTVLSLALSRNWPIHLLYVKNAFLHGSLSETTYYPFGFEDLVHPNFICRLRKSLYGFMQALRAWYSRFATHMLSMGFLESKSETSLFIYRQGSDIAYLLVNVDDIVLTASSASLLQWTYMHYSRISLCQTLVRFITYSGCMYSTLTAACFIPSGRMSDCKPCVTLVDTNHKLSATEGACVDNATDFRSLAGALQYLTFTRPDIAYAVQQVCLHMHDPRQPHLATLKLILRCICGTLDLGLLLRPSTSSELIVYSDADSARCPDTHKSTSSYAVFLGDNLISRSSKRQMMVSISSAEAEYRAVANALRQLLLEHHAHLRRSTLVYCNNISTVYMAFNPVQHQRMKHIEIDLHFVRERDDFLNSGVL</sequence>
<reference evidence="2 3" key="1">
    <citation type="submission" date="2024-02" db="EMBL/GenBank/DDBJ databases">
        <title>High-quality chromosome-scale genome assembly of Pensacola bahiagrass (Paspalum notatum Flugge var. saurae).</title>
        <authorList>
            <person name="Vega J.M."/>
            <person name="Podio M."/>
            <person name="Orjuela J."/>
            <person name="Siena L.A."/>
            <person name="Pessino S.C."/>
            <person name="Combes M.C."/>
            <person name="Mariac C."/>
            <person name="Albertini E."/>
            <person name="Pupilli F."/>
            <person name="Ortiz J.P.A."/>
            <person name="Leblanc O."/>
        </authorList>
    </citation>
    <scope>NUCLEOTIDE SEQUENCE [LARGE SCALE GENOMIC DNA]</scope>
    <source>
        <strain evidence="2">R1</strain>
        <tissue evidence="2">Leaf</tissue>
    </source>
</reference>
<dbReference type="Proteomes" id="UP001341281">
    <property type="component" value="Chromosome 03"/>
</dbReference>
<dbReference type="EMBL" id="CP144747">
    <property type="protein sequence ID" value="WVZ63785.1"/>
    <property type="molecule type" value="Genomic_DNA"/>
</dbReference>
<evidence type="ECO:0000313" key="3">
    <source>
        <dbReference type="Proteomes" id="UP001341281"/>
    </source>
</evidence>
<proteinExistence type="predicted"/>
<protein>
    <recommendedName>
        <fullName evidence="1">Reverse transcriptase Ty1/copia-type domain-containing protein</fullName>
    </recommendedName>
</protein>
<organism evidence="2 3">
    <name type="scientific">Paspalum notatum var. saurae</name>
    <dbReference type="NCBI Taxonomy" id="547442"/>
    <lineage>
        <taxon>Eukaryota</taxon>
        <taxon>Viridiplantae</taxon>
        <taxon>Streptophyta</taxon>
        <taxon>Embryophyta</taxon>
        <taxon>Tracheophyta</taxon>
        <taxon>Spermatophyta</taxon>
        <taxon>Magnoliopsida</taxon>
        <taxon>Liliopsida</taxon>
        <taxon>Poales</taxon>
        <taxon>Poaceae</taxon>
        <taxon>PACMAD clade</taxon>
        <taxon>Panicoideae</taxon>
        <taxon>Andropogonodae</taxon>
        <taxon>Paspaleae</taxon>
        <taxon>Paspalinae</taxon>
        <taxon>Paspalum</taxon>
    </lineage>
</organism>
<gene>
    <name evidence="2" type="ORF">U9M48_013390</name>
</gene>
<dbReference type="SUPFAM" id="SSF56672">
    <property type="entry name" value="DNA/RNA polymerases"/>
    <property type="match status" value="1"/>
</dbReference>
<feature type="domain" description="Reverse transcriptase Ty1/copia-type" evidence="1">
    <location>
        <begin position="59"/>
        <end position="196"/>
    </location>
</feature>
<accession>A0AAQ3T0B1</accession>
<evidence type="ECO:0000259" key="1">
    <source>
        <dbReference type="Pfam" id="PF07727"/>
    </source>
</evidence>
<dbReference type="InterPro" id="IPR043502">
    <property type="entry name" value="DNA/RNA_pol_sf"/>
</dbReference>
<dbReference type="PANTHER" id="PTHR11439:SF524">
    <property type="entry name" value="RNA-DIRECTED DNA POLYMERASE, PROTEIN KINASE RLK-PELLE-DLSV FAMILY"/>
    <property type="match status" value="1"/>
</dbReference>
<keyword evidence="3" id="KW-1185">Reference proteome</keyword>
<dbReference type="InterPro" id="IPR013103">
    <property type="entry name" value="RVT_2"/>
</dbReference>
<dbReference type="CDD" id="cd09272">
    <property type="entry name" value="RNase_HI_RT_Ty1"/>
    <property type="match status" value="1"/>
</dbReference>
<dbReference type="Pfam" id="PF07727">
    <property type="entry name" value="RVT_2"/>
    <property type="match status" value="1"/>
</dbReference>
<dbReference type="AlphaFoldDB" id="A0AAQ3T0B1"/>
<evidence type="ECO:0000313" key="2">
    <source>
        <dbReference type="EMBL" id="WVZ63785.1"/>
    </source>
</evidence>
<name>A0AAQ3T0B1_PASNO</name>
<dbReference type="PANTHER" id="PTHR11439">
    <property type="entry name" value="GAG-POL-RELATED RETROTRANSPOSON"/>
    <property type="match status" value="1"/>
</dbReference>